<proteinExistence type="predicted"/>
<dbReference type="Pfam" id="PF07638">
    <property type="entry name" value="Sigma70_ECF"/>
    <property type="match status" value="1"/>
</dbReference>
<evidence type="ECO:0000259" key="1">
    <source>
        <dbReference type="Pfam" id="PF07638"/>
    </source>
</evidence>
<accession>A0ABZ2K5C8</accession>
<protein>
    <recommendedName>
        <fullName evidence="1">RNA polymerase sigma-70 ECF-like HTH domain-containing protein</fullName>
    </recommendedName>
</protein>
<dbReference type="InterPro" id="IPR053812">
    <property type="entry name" value="HTH_Sigma70_ECF-like"/>
</dbReference>
<name>A0ABZ2K5C8_9BACT</name>
<evidence type="ECO:0000313" key="3">
    <source>
        <dbReference type="Proteomes" id="UP001379533"/>
    </source>
</evidence>
<dbReference type="RefSeq" id="WP_394844499.1">
    <property type="nucleotide sequence ID" value="NZ_CP089982.1"/>
</dbReference>
<evidence type="ECO:0000313" key="2">
    <source>
        <dbReference type="EMBL" id="WXA93899.1"/>
    </source>
</evidence>
<organism evidence="2 3">
    <name type="scientific">Pendulispora brunnea</name>
    <dbReference type="NCBI Taxonomy" id="2905690"/>
    <lineage>
        <taxon>Bacteria</taxon>
        <taxon>Pseudomonadati</taxon>
        <taxon>Myxococcota</taxon>
        <taxon>Myxococcia</taxon>
        <taxon>Myxococcales</taxon>
        <taxon>Sorangiineae</taxon>
        <taxon>Pendulisporaceae</taxon>
        <taxon>Pendulispora</taxon>
    </lineage>
</organism>
<dbReference type="EMBL" id="CP089982">
    <property type="protein sequence ID" value="WXA93899.1"/>
    <property type="molecule type" value="Genomic_DNA"/>
</dbReference>
<dbReference type="Proteomes" id="UP001379533">
    <property type="component" value="Chromosome"/>
</dbReference>
<dbReference type="Gene3D" id="1.10.1740.10">
    <property type="match status" value="1"/>
</dbReference>
<reference evidence="2 3" key="1">
    <citation type="submission" date="2021-12" db="EMBL/GenBank/DDBJ databases">
        <title>Discovery of the Pendulisporaceae a myxobacterial family with distinct sporulation behavior and unique specialized metabolism.</title>
        <authorList>
            <person name="Garcia R."/>
            <person name="Popoff A."/>
            <person name="Bader C.D."/>
            <person name="Loehr J."/>
            <person name="Walesch S."/>
            <person name="Walt C."/>
            <person name="Boldt J."/>
            <person name="Bunk B."/>
            <person name="Haeckl F.J.F.P.J."/>
            <person name="Gunesch A.P."/>
            <person name="Birkelbach J."/>
            <person name="Nuebel U."/>
            <person name="Pietschmann T."/>
            <person name="Bach T."/>
            <person name="Mueller R."/>
        </authorList>
    </citation>
    <scope>NUCLEOTIDE SEQUENCE [LARGE SCALE GENOMIC DNA]</scope>
    <source>
        <strain evidence="2 3">MSr12523</strain>
    </source>
</reference>
<gene>
    <name evidence="2" type="ORF">LZC95_46530</name>
</gene>
<keyword evidence="3" id="KW-1185">Reference proteome</keyword>
<feature type="domain" description="RNA polymerase sigma-70 ECF-like HTH" evidence="1">
    <location>
        <begin position="65"/>
        <end position="215"/>
    </location>
</feature>
<sequence length="243" mass="28320">MDNHLRQGDRFPTTCASIVMGVRSHDGLKRTRSNEQICLVYWKPVYKYLRLRWRFSPEETQDITQDFFLKVLERDLFASYDPNKGRFRTFVRVCLDRFVVDRGRIANALKRGGNTPPLSVDFARAEEELTFAADMTDPFDVFFDSEWMRHLLGLAVEKLELECTSKGKNLHYRIFERFYLHPTGAPSYAELATEFAVSVTEITNRLGFARREFRRVLLDSLRAITATDEEFRAEARALLGETL</sequence>